<dbReference type="RefSeq" id="WP_160771164.1">
    <property type="nucleotide sequence ID" value="NZ_WTYV01000002.1"/>
</dbReference>
<feature type="chain" id="PRO_5032453102" description="DUF8021 domain-containing protein" evidence="1">
    <location>
        <begin position="25"/>
        <end position="294"/>
    </location>
</feature>
<accession>A0A844YXM0</accession>
<dbReference type="Pfam" id="PF26061">
    <property type="entry name" value="DUF8021"/>
    <property type="match status" value="1"/>
</dbReference>
<organism evidence="3 4">
    <name type="scientific">Alteraurantiacibacter buctensis</name>
    <dbReference type="NCBI Taxonomy" id="1503981"/>
    <lineage>
        <taxon>Bacteria</taxon>
        <taxon>Pseudomonadati</taxon>
        <taxon>Pseudomonadota</taxon>
        <taxon>Alphaproteobacteria</taxon>
        <taxon>Sphingomonadales</taxon>
        <taxon>Erythrobacteraceae</taxon>
        <taxon>Alteraurantiacibacter</taxon>
    </lineage>
</organism>
<gene>
    <name evidence="3" type="ORF">GRI99_06170</name>
</gene>
<proteinExistence type="predicted"/>
<name>A0A844YXM0_9SPHN</name>
<dbReference type="EMBL" id="WTYV01000002">
    <property type="protein sequence ID" value="MXO71224.1"/>
    <property type="molecule type" value="Genomic_DNA"/>
</dbReference>
<dbReference type="AlphaFoldDB" id="A0A844YXM0"/>
<protein>
    <recommendedName>
        <fullName evidence="2">DUF8021 domain-containing protein</fullName>
    </recommendedName>
</protein>
<comment type="caution">
    <text evidence="3">The sequence shown here is derived from an EMBL/GenBank/DDBJ whole genome shotgun (WGS) entry which is preliminary data.</text>
</comment>
<keyword evidence="1" id="KW-0732">Signal</keyword>
<evidence type="ECO:0000259" key="2">
    <source>
        <dbReference type="Pfam" id="PF26061"/>
    </source>
</evidence>
<evidence type="ECO:0000313" key="3">
    <source>
        <dbReference type="EMBL" id="MXO71224.1"/>
    </source>
</evidence>
<evidence type="ECO:0000313" key="4">
    <source>
        <dbReference type="Proteomes" id="UP000466966"/>
    </source>
</evidence>
<feature type="domain" description="DUF8021" evidence="2">
    <location>
        <begin position="157"/>
        <end position="274"/>
    </location>
</feature>
<dbReference type="InterPro" id="IPR058334">
    <property type="entry name" value="DUF8021"/>
</dbReference>
<dbReference type="Proteomes" id="UP000466966">
    <property type="component" value="Unassembled WGS sequence"/>
</dbReference>
<keyword evidence="4" id="KW-1185">Reference proteome</keyword>
<dbReference type="OrthoDB" id="7423500at2"/>
<reference evidence="3 4" key="1">
    <citation type="submission" date="2019-12" db="EMBL/GenBank/DDBJ databases">
        <title>Genomic-based taxomic classification of the family Erythrobacteraceae.</title>
        <authorList>
            <person name="Xu L."/>
        </authorList>
    </citation>
    <scope>NUCLEOTIDE SEQUENCE [LARGE SCALE GENOMIC DNA]</scope>
    <source>
        <strain evidence="3 4">M0322</strain>
    </source>
</reference>
<sequence>MYFRTIAGAVAGLLALAAPGAASASECDRTCLGGLVTQYVDAVLAHDPSGLPLADALRVTEDGNPSRLGEGFWQGVTGKGTFRHDYLDVERQVAASHVHLLQGDVPVLVNLALHVEDGRIAGIETVVHHVTPDSPFQPRVLGEPVRGMDDPVPAGMQMSRADMVAVALRYAEGLRTGNFIDAGVPFAPETYRVENGVITAGQGCRGAECGLNLQRIMVHPGLIPSVVAVDEENGTVLMWMNFGYTDSYGPGRALVTMEAFKVWGGSIHAINAMFDFLPIGTPRMWPSEEPVRGL</sequence>
<feature type="signal peptide" evidence="1">
    <location>
        <begin position="1"/>
        <end position="24"/>
    </location>
</feature>
<evidence type="ECO:0000256" key="1">
    <source>
        <dbReference type="SAM" id="SignalP"/>
    </source>
</evidence>